<reference evidence="1 2" key="1">
    <citation type="submission" date="2007-01" db="EMBL/GenBank/DDBJ databases">
        <authorList>
            <person name="Haygood M."/>
            <person name="Podell S."/>
            <person name="Anderson C."/>
            <person name="Hopkinson B."/>
            <person name="Roe K."/>
            <person name="Barbeau K."/>
            <person name="Gaasterland T."/>
            <person name="Ferriera S."/>
            <person name="Johnson J."/>
            <person name="Kravitz S."/>
            <person name="Beeson K."/>
            <person name="Sutton G."/>
            <person name="Rogers Y.-H."/>
            <person name="Friedman R."/>
            <person name="Frazier M."/>
            <person name="Venter J.C."/>
        </authorList>
    </citation>
    <scope>NUCLEOTIDE SEQUENCE [LARGE SCALE GENOMIC DNA]</scope>
    <source>
        <strain evidence="1 2">ATCC 23134</strain>
    </source>
</reference>
<name>A1ZD38_MICM2</name>
<evidence type="ECO:0000313" key="2">
    <source>
        <dbReference type="Proteomes" id="UP000004095"/>
    </source>
</evidence>
<accession>A1ZD38</accession>
<keyword evidence="2" id="KW-1185">Reference proteome</keyword>
<organism evidence="1 2">
    <name type="scientific">Microscilla marina ATCC 23134</name>
    <dbReference type="NCBI Taxonomy" id="313606"/>
    <lineage>
        <taxon>Bacteria</taxon>
        <taxon>Pseudomonadati</taxon>
        <taxon>Bacteroidota</taxon>
        <taxon>Cytophagia</taxon>
        <taxon>Cytophagales</taxon>
        <taxon>Microscillaceae</taxon>
        <taxon>Microscilla</taxon>
    </lineage>
</organism>
<dbReference type="Proteomes" id="UP000004095">
    <property type="component" value="Unassembled WGS sequence"/>
</dbReference>
<evidence type="ECO:0000313" key="1">
    <source>
        <dbReference type="EMBL" id="EAY31577.1"/>
    </source>
</evidence>
<dbReference type="AlphaFoldDB" id="A1ZD38"/>
<dbReference type="EMBL" id="AAWS01000002">
    <property type="protein sequence ID" value="EAY31577.1"/>
    <property type="molecule type" value="Genomic_DNA"/>
</dbReference>
<protein>
    <submittedName>
        <fullName evidence="1">Uncharacterized protein</fullName>
    </submittedName>
</protein>
<comment type="caution">
    <text evidence="1">The sequence shown here is derived from an EMBL/GenBank/DDBJ whole genome shotgun (WGS) entry which is preliminary data.</text>
</comment>
<sequence length="163" mass="19427">MSKAIQIASRSFDEILQSENATRVLHLMMHKLMGEGCSYDATHELLLVWYNHHEACLEVSQPYVYKYMRNMKRRLNNLKKHRTLLRSYLDTHDFVALEAYVYQLSFKGVSKKKIYEIFNDFFVFVEYHHQYSTEQADLIADCVLDRLSGWRKDRLLPQEPDVT</sequence>
<gene>
    <name evidence="1" type="ORF">M23134_05083</name>
</gene>
<dbReference type="RefSeq" id="WP_002693286.1">
    <property type="nucleotide sequence ID" value="NZ_AAWS01000002.1"/>
</dbReference>
<proteinExistence type="predicted"/>